<dbReference type="PANTHER" id="PTHR21284:SF12">
    <property type="entry name" value="EG:80H7.2 PROTEIN"/>
    <property type="match status" value="1"/>
</dbReference>
<keyword evidence="6" id="KW-0732">Signal</keyword>
<comment type="subcellular location">
    <subcellularLocation>
        <location evidence="1">Membrane</location>
        <topology evidence="1">Multi-pass membrane protein</topology>
    </subcellularLocation>
</comment>
<dbReference type="InterPro" id="IPR004031">
    <property type="entry name" value="PMP22/EMP/MP20/Claudin"/>
</dbReference>
<feature type="transmembrane region" description="Helical" evidence="5">
    <location>
        <begin position="126"/>
        <end position="148"/>
    </location>
</feature>
<proteinExistence type="predicted"/>
<dbReference type="GO" id="GO:0016020">
    <property type="term" value="C:membrane"/>
    <property type="evidence" value="ECO:0007669"/>
    <property type="project" value="UniProtKB-SubCell"/>
</dbReference>
<keyword evidence="3 5" id="KW-1133">Transmembrane helix</keyword>
<keyword evidence="4 5" id="KW-0472">Membrane</keyword>
<dbReference type="OrthoDB" id="6102094at2759"/>
<dbReference type="Pfam" id="PF00822">
    <property type="entry name" value="PMP22_Claudin"/>
    <property type="match status" value="1"/>
</dbReference>
<dbReference type="EMBL" id="CACVKT020008376">
    <property type="protein sequence ID" value="CAC5415094.1"/>
    <property type="molecule type" value="Genomic_DNA"/>
</dbReference>
<keyword evidence="8" id="KW-1185">Reference proteome</keyword>
<gene>
    <name evidence="7" type="ORF">MCOR_47810</name>
</gene>
<sequence length="201" mass="21564">MASCLVVTAVLLVLITTVATIVCFAMPNWLHFVNKQDTLCQCSATNCDCGLWISCLGGPATSGILDNCNWFFSDNFRIEKDLPDWFKAVQGLMSCAVASSMLALLIGLLSLCNVCKGCNAHQAAGAFANLTFLLIAVSVCVFGAKAYLDHEAEVLTKESSTGNQLIYGWGFWVAVGAGVFALLSSVIYYCVGHASRNYDEC</sequence>
<feature type="transmembrane region" description="Helical" evidence="5">
    <location>
        <begin position="168"/>
        <end position="191"/>
    </location>
</feature>
<feature type="transmembrane region" description="Helical" evidence="5">
    <location>
        <begin position="91"/>
        <end position="114"/>
    </location>
</feature>
<evidence type="ECO:0000313" key="7">
    <source>
        <dbReference type="EMBL" id="CAC5415094.1"/>
    </source>
</evidence>
<dbReference type="AlphaFoldDB" id="A0A6J8E2P9"/>
<evidence type="ECO:0000256" key="4">
    <source>
        <dbReference type="ARBA" id="ARBA00023136"/>
    </source>
</evidence>
<evidence type="ECO:0000256" key="2">
    <source>
        <dbReference type="ARBA" id="ARBA00022692"/>
    </source>
</evidence>
<dbReference type="Gene3D" id="1.20.140.150">
    <property type="match status" value="1"/>
</dbReference>
<accession>A0A6J8E2P9</accession>
<dbReference type="Proteomes" id="UP000507470">
    <property type="component" value="Unassembled WGS sequence"/>
</dbReference>
<protein>
    <submittedName>
        <fullName evidence="7">Uncharacterized protein</fullName>
    </submittedName>
</protein>
<evidence type="ECO:0000256" key="6">
    <source>
        <dbReference type="SAM" id="SignalP"/>
    </source>
</evidence>
<feature type="signal peptide" evidence="6">
    <location>
        <begin position="1"/>
        <end position="20"/>
    </location>
</feature>
<evidence type="ECO:0000256" key="3">
    <source>
        <dbReference type="ARBA" id="ARBA00022989"/>
    </source>
</evidence>
<evidence type="ECO:0000256" key="5">
    <source>
        <dbReference type="SAM" id="Phobius"/>
    </source>
</evidence>
<dbReference type="PANTHER" id="PTHR21284">
    <property type="entry name" value="EG:80H7.2 PROTEIN"/>
    <property type="match status" value="1"/>
</dbReference>
<keyword evidence="2 5" id="KW-0812">Transmembrane</keyword>
<evidence type="ECO:0000256" key="1">
    <source>
        <dbReference type="ARBA" id="ARBA00004141"/>
    </source>
</evidence>
<evidence type="ECO:0000313" key="8">
    <source>
        <dbReference type="Proteomes" id="UP000507470"/>
    </source>
</evidence>
<feature type="chain" id="PRO_5026965809" evidence="6">
    <location>
        <begin position="21"/>
        <end position="201"/>
    </location>
</feature>
<organism evidence="7 8">
    <name type="scientific">Mytilus coruscus</name>
    <name type="common">Sea mussel</name>
    <dbReference type="NCBI Taxonomy" id="42192"/>
    <lineage>
        <taxon>Eukaryota</taxon>
        <taxon>Metazoa</taxon>
        <taxon>Spiralia</taxon>
        <taxon>Lophotrochozoa</taxon>
        <taxon>Mollusca</taxon>
        <taxon>Bivalvia</taxon>
        <taxon>Autobranchia</taxon>
        <taxon>Pteriomorphia</taxon>
        <taxon>Mytilida</taxon>
        <taxon>Mytiloidea</taxon>
        <taxon>Mytilidae</taxon>
        <taxon>Mytilinae</taxon>
        <taxon>Mytilus</taxon>
    </lineage>
</organism>
<reference evidence="7 8" key="1">
    <citation type="submission" date="2020-06" db="EMBL/GenBank/DDBJ databases">
        <authorList>
            <person name="Li R."/>
            <person name="Bekaert M."/>
        </authorList>
    </citation>
    <scope>NUCLEOTIDE SEQUENCE [LARGE SCALE GENOMIC DNA]</scope>
    <source>
        <strain evidence="8">wild</strain>
    </source>
</reference>
<name>A0A6J8E2P9_MYTCO</name>